<reference evidence="1 2" key="1">
    <citation type="submission" date="2024-02" db="EMBL/GenBank/DDBJ databases">
        <authorList>
            <person name="Chen Y."/>
            <person name="Shah S."/>
            <person name="Dougan E. K."/>
            <person name="Thang M."/>
            <person name="Chan C."/>
        </authorList>
    </citation>
    <scope>NUCLEOTIDE SEQUENCE [LARGE SCALE GENOMIC DNA]</scope>
</reference>
<gene>
    <name evidence="1" type="ORF">CCMP2556_LOCUS41344</name>
</gene>
<protein>
    <submittedName>
        <fullName evidence="1">Uncharacterized protein</fullName>
    </submittedName>
</protein>
<accession>A0ABP0QA41</accession>
<evidence type="ECO:0000313" key="2">
    <source>
        <dbReference type="Proteomes" id="UP001642484"/>
    </source>
</evidence>
<sequence length="287" mass="32357">MVFAFPQLAWTPLDHAELFAGKMAVSLAEMEESRRCASLDLEYGGECMDFMTNKGFVHAVYTVLRLSPGSSLTLAPVCSTWVWMSRGSTKRSKALPLGDDSAPSVALGNTMVARCALLLFLAAARGIWFVLEQPRGSLLEYHPAMQRVLKLVRVWRKHVRMGDFAAPTEKGTWLYSSRPEIEELHKFKPKCLPAPQEEVQLVDHYVDSRGQKRVKGNRALKKSQAYTIQFGRALARLRSRHIASVRREARQFLRSAAKGDAKPFVVTKDMAFWCKHANLDPVFEFLA</sequence>
<proteinExistence type="predicted"/>
<evidence type="ECO:0000313" key="1">
    <source>
        <dbReference type="EMBL" id="CAK9085109.1"/>
    </source>
</evidence>
<keyword evidence="2" id="KW-1185">Reference proteome</keyword>
<dbReference type="EMBL" id="CAXAMN010024252">
    <property type="protein sequence ID" value="CAK9085109.1"/>
    <property type="molecule type" value="Genomic_DNA"/>
</dbReference>
<dbReference type="Proteomes" id="UP001642484">
    <property type="component" value="Unassembled WGS sequence"/>
</dbReference>
<name>A0ABP0QA41_9DINO</name>
<organism evidence="1 2">
    <name type="scientific">Durusdinium trenchii</name>
    <dbReference type="NCBI Taxonomy" id="1381693"/>
    <lineage>
        <taxon>Eukaryota</taxon>
        <taxon>Sar</taxon>
        <taxon>Alveolata</taxon>
        <taxon>Dinophyceae</taxon>
        <taxon>Suessiales</taxon>
        <taxon>Symbiodiniaceae</taxon>
        <taxon>Durusdinium</taxon>
    </lineage>
</organism>
<comment type="caution">
    <text evidence="1">The sequence shown here is derived from an EMBL/GenBank/DDBJ whole genome shotgun (WGS) entry which is preliminary data.</text>
</comment>